<dbReference type="Proteomes" id="UP000054485">
    <property type="component" value="Unassembled WGS sequence"/>
</dbReference>
<evidence type="ECO:0000313" key="1">
    <source>
        <dbReference type="EMBL" id="KIK34683.1"/>
    </source>
</evidence>
<name>A0A0D0ARR9_9AGAM</name>
<proteinExistence type="predicted"/>
<evidence type="ECO:0000313" key="2">
    <source>
        <dbReference type="Proteomes" id="UP000054485"/>
    </source>
</evidence>
<keyword evidence="2" id="KW-1185">Reference proteome</keyword>
<dbReference type="HOGENOM" id="CLU_2063023_0_0_1"/>
<reference evidence="2" key="2">
    <citation type="submission" date="2015-01" db="EMBL/GenBank/DDBJ databases">
        <title>Evolutionary Origins and Diversification of the Mycorrhizal Mutualists.</title>
        <authorList>
            <consortium name="DOE Joint Genome Institute"/>
            <consortium name="Mycorrhizal Genomics Consortium"/>
            <person name="Kohler A."/>
            <person name="Kuo A."/>
            <person name="Nagy L.G."/>
            <person name="Floudas D."/>
            <person name="Copeland A."/>
            <person name="Barry K.W."/>
            <person name="Cichocki N."/>
            <person name="Veneault-Fourrey C."/>
            <person name="LaButti K."/>
            <person name="Lindquist E.A."/>
            <person name="Lipzen A."/>
            <person name="Lundell T."/>
            <person name="Morin E."/>
            <person name="Murat C."/>
            <person name="Riley R."/>
            <person name="Ohm R."/>
            <person name="Sun H."/>
            <person name="Tunlid A."/>
            <person name="Henrissat B."/>
            <person name="Grigoriev I.V."/>
            <person name="Hibbett D.S."/>
            <person name="Martin F."/>
        </authorList>
    </citation>
    <scope>NUCLEOTIDE SEQUENCE [LARGE SCALE GENOMIC DNA]</scope>
    <source>
        <strain evidence="2">UH-Slu-Lm8-n1</strain>
    </source>
</reference>
<organism evidence="1 2">
    <name type="scientific">Suillus luteus UH-Slu-Lm8-n1</name>
    <dbReference type="NCBI Taxonomy" id="930992"/>
    <lineage>
        <taxon>Eukaryota</taxon>
        <taxon>Fungi</taxon>
        <taxon>Dikarya</taxon>
        <taxon>Basidiomycota</taxon>
        <taxon>Agaricomycotina</taxon>
        <taxon>Agaricomycetes</taxon>
        <taxon>Agaricomycetidae</taxon>
        <taxon>Boletales</taxon>
        <taxon>Suillineae</taxon>
        <taxon>Suillaceae</taxon>
        <taxon>Suillus</taxon>
    </lineage>
</organism>
<reference evidence="1 2" key="1">
    <citation type="submission" date="2014-04" db="EMBL/GenBank/DDBJ databases">
        <authorList>
            <consortium name="DOE Joint Genome Institute"/>
            <person name="Kuo A."/>
            <person name="Ruytinx J."/>
            <person name="Rineau F."/>
            <person name="Colpaert J."/>
            <person name="Kohler A."/>
            <person name="Nagy L.G."/>
            <person name="Floudas D."/>
            <person name="Copeland A."/>
            <person name="Barry K.W."/>
            <person name="Cichocki N."/>
            <person name="Veneault-Fourrey C."/>
            <person name="LaButti K."/>
            <person name="Lindquist E.A."/>
            <person name="Lipzen A."/>
            <person name="Lundell T."/>
            <person name="Morin E."/>
            <person name="Murat C."/>
            <person name="Sun H."/>
            <person name="Tunlid A."/>
            <person name="Henrissat B."/>
            <person name="Grigoriev I.V."/>
            <person name="Hibbett D.S."/>
            <person name="Martin F."/>
            <person name="Nordberg H.P."/>
            <person name="Cantor M.N."/>
            <person name="Hua S.X."/>
        </authorList>
    </citation>
    <scope>NUCLEOTIDE SEQUENCE [LARGE SCALE GENOMIC DNA]</scope>
    <source>
        <strain evidence="1 2">UH-Slu-Lm8-n1</strain>
    </source>
</reference>
<dbReference type="OrthoDB" id="2677485at2759"/>
<dbReference type="STRING" id="930992.A0A0D0ARR9"/>
<dbReference type="InParanoid" id="A0A0D0ARR9"/>
<dbReference type="AlphaFoldDB" id="A0A0D0ARR9"/>
<protein>
    <submittedName>
        <fullName evidence="1">Unplaced genomic scaffold CY34scaffold_586, whole genome shotgun sequence</fullName>
    </submittedName>
</protein>
<accession>A0A0D0ARR9</accession>
<dbReference type="SUPFAM" id="SSF50978">
    <property type="entry name" value="WD40 repeat-like"/>
    <property type="match status" value="1"/>
</dbReference>
<sequence>MWNALTSFNYSRKRGASLQSRTVLSLTIREWNTATCKQVGYPLAGILIAFASSDSHVRLQELSDRRTTTTFQRSALWTSDVTIYIDDKCILSGGQDEMSNWAIAKDALPEEPASAACFR</sequence>
<dbReference type="EMBL" id="KN835717">
    <property type="protein sequence ID" value="KIK34683.1"/>
    <property type="molecule type" value="Genomic_DNA"/>
</dbReference>
<dbReference type="InterPro" id="IPR036322">
    <property type="entry name" value="WD40_repeat_dom_sf"/>
</dbReference>
<gene>
    <name evidence="1" type="ORF">CY34DRAFT_622758</name>
</gene>